<evidence type="ECO:0000256" key="1">
    <source>
        <dbReference type="SAM" id="MobiDB-lite"/>
    </source>
</evidence>
<protein>
    <submittedName>
        <fullName evidence="2">Uncharacterized protein</fullName>
    </submittedName>
</protein>
<dbReference type="EMBL" id="GGMR01013581">
    <property type="protein sequence ID" value="MBY26200.1"/>
    <property type="molecule type" value="Transcribed_RNA"/>
</dbReference>
<sequence length="201" mass="22659">MRQQPRVHPRQPEELLDGHRRHTHTVRVRTDGHIRGRPREHEDPTDDAQAATDGRLRKPRPVRRRGLGGSGRVLRRIRSRGRVGAQDVAASVVRRGGHVAQAAAGTALDKAAQLHADGQRGRGGCRRVTGHGRWRLLATAAAKRVTRHRTLTRIAHSFPLSYNRPGIDHFSLSSPTQYQDFDHAQRFVRFKIKAPTHDSRI</sequence>
<feature type="compositionally biased region" description="Basic and acidic residues" evidence="1">
    <location>
        <begin position="28"/>
        <end position="42"/>
    </location>
</feature>
<accession>A0A2S2P9V9</accession>
<proteinExistence type="predicted"/>
<feature type="compositionally biased region" description="Basic residues" evidence="1">
    <location>
        <begin position="57"/>
        <end position="66"/>
    </location>
</feature>
<name>A0A2S2P9V9_SCHGA</name>
<dbReference type="AlphaFoldDB" id="A0A2S2P9V9"/>
<gene>
    <name evidence="2" type="ORF">g.141114</name>
</gene>
<organism evidence="2">
    <name type="scientific">Schizaphis graminum</name>
    <name type="common">Green bug aphid</name>
    <dbReference type="NCBI Taxonomy" id="13262"/>
    <lineage>
        <taxon>Eukaryota</taxon>
        <taxon>Metazoa</taxon>
        <taxon>Ecdysozoa</taxon>
        <taxon>Arthropoda</taxon>
        <taxon>Hexapoda</taxon>
        <taxon>Insecta</taxon>
        <taxon>Pterygota</taxon>
        <taxon>Neoptera</taxon>
        <taxon>Paraneoptera</taxon>
        <taxon>Hemiptera</taxon>
        <taxon>Sternorrhyncha</taxon>
        <taxon>Aphidomorpha</taxon>
        <taxon>Aphidoidea</taxon>
        <taxon>Aphididae</taxon>
        <taxon>Aphidini</taxon>
        <taxon>Schizaphis</taxon>
    </lineage>
</organism>
<evidence type="ECO:0000313" key="2">
    <source>
        <dbReference type="EMBL" id="MBY26200.1"/>
    </source>
</evidence>
<reference evidence="2" key="1">
    <citation type="submission" date="2018-04" db="EMBL/GenBank/DDBJ databases">
        <title>Transcriptome of Schizaphis graminum biotype I.</title>
        <authorList>
            <person name="Scully E.D."/>
            <person name="Geib S.M."/>
            <person name="Palmer N.A."/>
            <person name="Koch K."/>
            <person name="Bradshaw J."/>
            <person name="Heng-Moss T."/>
            <person name="Sarath G."/>
        </authorList>
    </citation>
    <scope>NUCLEOTIDE SEQUENCE</scope>
</reference>
<feature type="region of interest" description="Disordered" evidence="1">
    <location>
        <begin position="1"/>
        <end position="70"/>
    </location>
</feature>